<protein>
    <submittedName>
        <fullName evidence="2">CHAT domain-containing protein</fullName>
    </submittedName>
</protein>
<dbReference type="PANTHER" id="PTHR19959">
    <property type="entry name" value="KINESIN LIGHT CHAIN"/>
    <property type="match status" value="1"/>
</dbReference>
<dbReference type="InterPro" id="IPR011990">
    <property type="entry name" value="TPR-like_helical_dom_sf"/>
</dbReference>
<gene>
    <name evidence="2" type="ORF">BKA67DRAFT_576181</name>
</gene>
<organism evidence="2 3">
    <name type="scientific">Truncatella angustata</name>
    <dbReference type="NCBI Taxonomy" id="152316"/>
    <lineage>
        <taxon>Eukaryota</taxon>
        <taxon>Fungi</taxon>
        <taxon>Dikarya</taxon>
        <taxon>Ascomycota</taxon>
        <taxon>Pezizomycotina</taxon>
        <taxon>Sordariomycetes</taxon>
        <taxon>Xylariomycetidae</taxon>
        <taxon>Amphisphaeriales</taxon>
        <taxon>Sporocadaceae</taxon>
        <taxon>Truncatella</taxon>
    </lineage>
</organism>
<dbReference type="Gene3D" id="1.25.40.10">
    <property type="entry name" value="Tetratricopeptide repeat domain"/>
    <property type="match status" value="3"/>
</dbReference>
<dbReference type="InterPro" id="IPR024983">
    <property type="entry name" value="CHAT_dom"/>
</dbReference>
<sequence>MARQAVDLTPIDHANRAWQLGGLGSKLHSRYKRTGETEDLQEALQIARQALDLTPVDHPARAGQLDNLERTLSSQYKRTGKTEDLQEAIQIARQALGLTPNDHPARAWRLGNLGNRLYSRHKRTGEMADLQEAIQMARQAVNLLPDGHLDRARRSGNLGNMLQERYEQTGEMADLQEAIQLAQQAVDITPIVYTERTGHLNNLGNKLLDRFDRIGEIADLQKAIHMAQQAIDLAPIDHPERANWLNNAAIMLGVRCKRTGKMADLQEAIQMARQAIDLTPNDHPEKAQRLNNFVYLLQINYKSTGETEDLQEAIQIMQQVVDLTPITHPDRARRLNNLADTFTTRYERTGEITDLYEAIDMLRLAIPIMPIDHPQRLIILNNLGNMLHQRYRYTGEMADLQEAIKLVQKAVHAKTTGHFNMVLWLSDLGVMLNDRYNRTNKEEDLEEAINTTQQALELIPTDHPQRAQILGRLGNKLMSRYHRKGEVASLQEAIEKGQQAVDLTSTNHSEKAEWLSCLGDQLHSRYKRTGQMTDIQKAIESAQQAVDLTPTDHPSRSGRLISLGNKLARRYRHIGVMADLDRARSSFREAWRLKTAVPLVRIDAGVHALQLIDEKDFDTAVELGKEIIDFLPVVHTKLRDRNDQQYVISAFAGVAATLCSLLLQSGQVPDALQYLEKGRAVIIGRLIDDQSDLQGLQQRDVAYAYRKLRDEVNTPVRIVEDSLLQKRMQTRRVEAIAELETCIQNIRRIRGHERFLLGQEITEMQKCATGGNIVIVNMSRIRSDAIIVSPTTIKALHLPRFQLSELQRWLSNKWGKSRDVLPKINQWFLRYLSWLWDASVQPILDEIGISASTNSLPRIWWIGTGFASSVPFHAAGNHAVGSTDNTLSRAISSYIPSIKSLSFAKRKIELAKKAQGPLLVVTMPTTPGNSPLRGVEKELHQLIKTVDGRLPIKHLNLPTAQDVIDNLPDCCIAHFACHGSTNVSDPSRSGLDLQNGHQSERLTVQAVSELHLRNAKLAYLSACSTAVNHAPRLTDEVIHVVSGFQTAGFPHVIGCLWPANDRACSEMAESFYRLLLQEDGVSSSNWEVALLLRDAVMETREKNMKSPLFWAPFVHFGV</sequence>
<dbReference type="Pfam" id="PF12770">
    <property type="entry name" value="CHAT"/>
    <property type="match status" value="1"/>
</dbReference>
<accession>A0A9P8UFD2</accession>
<feature type="domain" description="CHAT" evidence="1">
    <location>
        <begin position="830"/>
        <end position="1117"/>
    </location>
</feature>
<comment type="caution">
    <text evidence="2">The sequence shown here is derived from an EMBL/GenBank/DDBJ whole genome shotgun (WGS) entry which is preliminary data.</text>
</comment>
<dbReference type="EMBL" id="JAGPXC010000007">
    <property type="protein sequence ID" value="KAH6648897.1"/>
    <property type="molecule type" value="Genomic_DNA"/>
</dbReference>
<dbReference type="GeneID" id="70132446"/>
<name>A0A9P8UFD2_9PEZI</name>
<proteinExistence type="predicted"/>
<dbReference type="Proteomes" id="UP000758603">
    <property type="component" value="Unassembled WGS sequence"/>
</dbReference>
<dbReference type="SUPFAM" id="SSF48452">
    <property type="entry name" value="TPR-like"/>
    <property type="match status" value="1"/>
</dbReference>
<dbReference type="Pfam" id="PF13374">
    <property type="entry name" value="TPR_10"/>
    <property type="match status" value="4"/>
</dbReference>
<dbReference type="AlphaFoldDB" id="A0A9P8UFD2"/>
<dbReference type="RefSeq" id="XP_045955404.1">
    <property type="nucleotide sequence ID" value="XM_046103554.1"/>
</dbReference>
<evidence type="ECO:0000313" key="2">
    <source>
        <dbReference type="EMBL" id="KAH6648897.1"/>
    </source>
</evidence>
<reference evidence="2" key="1">
    <citation type="journal article" date="2021" name="Nat. Commun.">
        <title>Genetic determinants of endophytism in the Arabidopsis root mycobiome.</title>
        <authorList>
            <person name="Mesny F."/>
            <person name="Miyauchi S."/>
            <person name="Thiergart T."/>
            <person name="Pickel B."/>
            <person name="Atanasova L."/>
            <person name="Karlsson M."/>
            <person name="Huettel B."/>
            <person name="Barry K.W."/>
            <person name="Haridas S."/>
            <person name="Chen C."/>
            <person name="Bauer D."/>
            <person name="Andreopoulos W."/>
            <person name="Pangilinan J."/>
            <person name="LaButti K."/>
            <person name="Riley R."/>
            <person name="Lipzen A."/>
            <person name="Clum A."/>
            <person name="Drula E."/>
            <person name="Henrissat B."/>
            <person name="Kohler A."/>
            <person name="Grigoriev I.V."/>
            <person name="Martin F.M."/>
            <person name="Hacquard S."/>
        </authorList>
    </citation>
    <scope>NUCLEOTIDE SEQUENCE</scope>
    <source>
        <strain evidence="2">MPI-SDFR-AT-0073</strain>
    </source>
</reference>
<dbReference type="OrthoDB" id="9991317at2759"/>
<dbReference type="PANTHER" id="PTHR19959:SF119">
    <property type="entry name" value="FUNGAL LIPASE-LIKE DOMAIN-CONTAINING PROTEIN"/>
    <property type="match status" value="1"/>
</dbReference>
<dbReference type="SUPFAM" id="SSF81901">
    <property type="entry name" value="HCP-like"/>
    <property type="match status" value="2"/>
</dbReference>
<evidence type="ECO:0000259" key="1">
    <source>
        <dbReference type="Pfam" id="PF12770"/>
    </source>
</evidence>
<evidence type="ECO:0000313" key="3">
    <source>
        <dbReference type="Proteomes" id="UP000758603"/>
    </source>
</evidence>
<keyword evidence="3" id="KW-1185">Reference proteome</keyword>